<dbReference type="PANTHER" id="PTHR35046:SF26">
    <property type="entry name" value="RNA-DIRECTED DNA POLYMERASE"/>
    <property type="match status" value="1"/>
</dbReference>
<dbReference type="Gene3D" id="3.30.420.10">
    <property type="entry name" value="Ribonuclease H-like superfamily/Ribonuclease H"/>
    <property type="match status" value="1"/>
</dbReference>
<dbReference type="Gene3D" id="1.10.340.70">
    <property type="match status" value="1"/>
</dbReference>
<dbReference type="Proteomes" id="UP000265566">
    <property type="component" value="Chromosome 7"/>
</dbReference>
<dbReference type="EC" id="2.7.7.-" evidence="2"/>
<dbReference type="Pfam" id="PF17921">
    <property type="entry name" value="Integrase_H2C2"/>
    <property type="match status" value="1"/>
</dbReference>
<dbReference type="GO" id="GO:0015074">
    <property type="term" value="P:DNA integration"/>
    <property type="evidence" value="ECO:0007669"/>
    <property type="project" value="InterPro"/>
</dbReference>
<dbReference type="AlphaFoldDB" id="A0A396GVK2"/>
<dbReference type="GO" id="GO:0004523">
    <property type="term" value="F:RNA-DNA hybrid ribonuclease activity"/>
    <property type="evidence" value="ECO:0007669"/>
    <property type="project" value="UniProtKB-EC"/>
</dbReference>
<organism evidence="2">
    <name type="scientific">Medicago truncatula</name>
    <name type="common">Barrel medic</name>
    <name type="synonym">Medicago tribuloides</name>
    <dbReference type="NCBI Taxonomy" id="3880"/>
    <lineage>
        <taxon>Eukaryota</taxon>
        <taxon>Viridiplantae</taxon>
        <taxon>Streptophyta</taxon>
        <taxon>Embryophyta</taxon>
        <taxon>Tracheophyta</taxon>
        <taxon>Spermatophyta</taxon>
        <taxon>Magnoliopsida</taxon>
        <taxon>eudicotyledons</taxon>
        <taxon>Gunneridae</taxon>
        <taxon>Pentapetalae</taxon>
        <taxon>rosids</taxon>
        <taxon>fabids</taxon>
        <taxon>Fabales</taxon>
        <taxon>Fabaceae</taxon>
        <taxon>Papilionoideae</taxon>
        <taxon>50 kb inversion clade</taxon>
        <taxon>NPAAA clade</taxon>
        <taxon>Hologalegina</taxon>
        <taxon>IRL clade</taxon>
        <taxon>Trifolieae</taxon>
        <taxon>Medicago</taxon>
    </lineage>
</organism>
<dbReference type="GO" id="GO:0003676">
    <property type="term" value="F:nucleic acid binding"/>
    <property type="evidence" value="ECO:0007669"/>
    <property type="project" value="InterPro"/>
</dbReference>
<name>A0A396GVK2_MEDTR</name>
<dbReference type="InterPro" id="IPR001584">
    <property type="entry name" value="Integrase_cat-core"/>
</dbReference>
<dbReference type="PROSITE" id="PS50994">
    <property type="entry name" value="INTEGRASE"/>
    <property type="match status" value="1"/>
</dbReference>
<gene>
    <name evidence="2" type="ORF">MtrunA17_Chr7g0226871</name>
</gene>
<reference evidence="2" key="1">
    <citation type="journal article" date="2018" name="Nat. Plants">
        <title>Whole-genome landscape of Medicago truncatula symbiotic genes.</title>
        <authorList>
            <person name="Pecrix Y."/>
            <person name="Gamas P."/>
            <person name="Carrere S."/>
        </authorList>
    </citation>
    <scope>NUCLEOTIDE SEQUENCE</scope>
    <source>
        <tissue evidence="2">Leaves</tissue>
    </source>
</reference>
<dbReference type="FunFam" id="1.10.340.70:FF:000001">
    <property type="entry name" value="Retrovirus-related Pol polyprotein from transposon gypsy-like Protein"/>
    <property type="match status" value="1"/>
</dbReference>
<evidence type="ECO:0000259" key="1">
    <source>
        <dbReference type="PROSITE" id="PS50994"/>
    </source>
</evidence>
<evidence type="ECO:0000313" key="2">
    <source>
        <dbReference type="EMBL" id="RHN45122.1"/>
    </source>
</evidence>
<accession>A0A396GVK2</accession>
<dbReference type="EC" id="3.1.26.4" evidence="2"/>
<sequence length="224" mass="26255">MQMKVIGFETAKELYKDDPDFQKFWNATNSQSSQDYYRHEGFLFKGKTLCIPQCCLREAIIWEAHDGGLAGHFGRDKTIALVKENFHWPRLERDVYKHIQRCRVCHLAKAKSQNTGFYMPLPVPEAPWEDVSMDFVLGLPRTQRQKDSVMVVVDRFSKMAHFIPCQKTNDAVQVADLYFKEIVRLHRIPKTITSDRDVKFLSHFWRTLWKKMGTKLQFSSASHP</sequence>
<dbReference type="InterPro" id="IPR041588">
    <property type="entry name" value="Integrase_H2C2"/>
</dbReference>
<dbReference type="Pfam" id="PF00665">
    <property type="entry name" value="rve"/>
    <property type="match status" value="1"/>
</dbReference>
<feature type="domain" description="Integrase catalytic" evidence="1">
    <location>
        <begin position="123"/>
        <end position="224"/>
    </location>
</feature>
<dbReference type="InterPro" id="IPR036397">
    <property type="entry name" value="RNaseH_sf"/>
</dbReference>
<dbReference type="InterPro" id="IPR012337">
    <property type="entry name" value="RNaseH-like_sf"/>
</dbReference>
<keyword evidence="2" id="KW-0378">Hydrolase</keyword>
<protein>
    <submittedName>
        <fullName evidence="2">Putative nucleotidyltransferase, Ribonuclease H</fullName>
        <ecNumber evidence="2">2.7.7.-</ecNumber>
        <ecNumber evidence="2">3.1.26.4</ecNumber>
    </submittedName>
</protein>
<dbReference type="Gramene" id="rna39331">
    <property type="protein sequence ID" value="RHN45122.1"/>
    <property type="gene ID" value="gene39331"/>
</dbReference>
<dbReference type="EMBL" id="PSQE01000007">
    <property type="protein sequence ID" value="RHN45122.1"/>
    <property type="molecule type" value="Genomic_DNA"/>
</dbReference>
<keyword evidence="2" id="KW-0808">Transferase</keyword>
<proteinExistence type="predicted"/>
<keyword evidence="2" id="KW-0548">Nucleotidyltransferase</keyword>
<dbReference type="GO" id="GO:0016779">
    <property type="term" value="F:nucleotidyltransferase activity"/>
    <property type="evidence" value="ECO:0007669"/>
    <property type="project" value="UniProtKB-KW"/>
</dbReference>
<comment type="caution">
    <text evidence="2">The sequence shown here is derived from an EMBL/GenBank/DDBJ whole genome shotgun (WGS) entry which is preliminary data.</text>
</comment>
<dbReference type="SUPFAM" id="SSF53098">
    <property type="entry name" value="Ribonuclease H-like"/>
    <property type="match status" value="1"/>
</dbReference>
<dbReference type="PANTHER" id="PTHR35046">
    <property type="entry name" value="ZINC KNUCKLE (CCHC-TYPE) FAMILY PROTEIN"/>
    <property type="match status" value="1"/>
</dbReference>